<organism evidence="2 3">
    <name type="scientific">Kluyvera cryocrescens</name>
    <name type="common">Kluyvera citrophila</name>
    <dbReference type="NCBI Taxonomy" id="580"/>
    <lineage>
        <taxon>Bacteria</taxon>
        <taxon>Pseudomonadati</taxon>
        <taxon>Pseudomonadota</taxon>
        <taxon>Gammaproteobacteria</taxon>
        <taxon>Enterobacterales</taxon>
        <taxon>Enterobacteriaceae</taxon>
        <taxon>Kluyvera</taxon>
    </lineage>
</organism>
<feature type="domain" description="HTH rpiR-type" evidence="1">
    <location>
        <begin position="1"/>
        <end position="77"/>
    </location>
</feature>
<dbReference type="SUPFAM" id="SSF46689">
    <property type="entry name" value="Homeodomain-like"/>
    <property type="match status" value="2"/>
</dbReference>
<evidence type="ECO:0000313" key="2">
    <source>
        <dbReference type="EMBL" id="MDW3778140.1"/>
    </source>
</evidence>
<dbReference type="AlphaFoldDB" id="A0AAW9C9I7"/>
<dbReference type="SUPFAM" id="SSF53697">
    <property type="entry name" value="SIS domain"/>
    <property type="match status" value="1"/>
</dbReference>
<proteinExistence type="predicted"/>
<reference evidence="2" key="1">
    <citation type="journal article" date="2023" name="J Glob Antimicrob Resist">
        <title>Emergence of NDM-1 and KPC-3 carbapenemases in Kluyvera cryocrescens: Investigating genetic heterogeneity and acquisition routes of blaNDM-1 in Enterobacterales species in Portugal.</title>
        <authorList>
            <person name="Loiodice M."/>
            <person name="Ribeiro M."/>
            <person name="Peixe L."/>
            <person name="Novais A."/>
        </authorList>
    </citation>
    <scope>NUCLEOTIDE SEQUENCE</scope>
    <source>
        <strain evidence="2">K629</strain>
    </source>
</reference>
<gene>
    <name evidence="2" type="ORF">QWU01_15125</name>
</gene>
<dbReference type="GO" id="GO:0003700">
    <property type="term" value="F:DNA-binding transcription factor activity"/>
    <property type="evidence" value="ECO:0007669"/>
    <property type="project" value="InterPro"/>
</dbReference>
<dbReference type="Pfam" id="PF01418">
    <property type="entry name" value="HTH_6"/>
    <property type="match status" value="2"/>
</dbReference>
<sequence>MDIVYQLVNGVSGLPAQESRLARFFLDNFAQIPEATIEELAAKAGVSPATLQHFSRSIGCSDINDFIGQVRRQQQVNSRALPAAPMLGDAAWVDPGTLQKLAKNAGVSSDILARFSHSIGRESSDDILGQIRQRLHDFSQQESRVAQMILDDVSFAASATIDQLATAAGVSPATITRFARAAGCDDIRDLRMKLAQASAPLSAGDMPGPWRETLNHIQQSLNTQLCELSPAAIEQAASVIQQAKGLHIFSASTADAPFANLLQYRLLTQGYPANVCLDPALMGITASMLGAGQVLVVFAASSPGSALIAAVHQARWAGAEIVIIGHSQGALAHEQNISLPLNDPRYGSLLVIDLLCDGMDKK</sequence>
<dbReference type="PANTHER" id="PTHR30514:SF1">
    <property type="entry name" value="HTH-TYPE TRANSCRIPTIONAL REGULATOR HEXR-RELATED"/>
    <property type="match status" value="1"/>
</dbReference>
<dbReference type="InterPro" id="IPR009057">
    <property type="entry name" value="Homeodomain-like_sf"/>
</dbReference>
<dbReference type="GO" id="GO:0097367">
    <property type="term" value="F:carbohydrate derivative binding"/>
    <property type="evidence" value="ECO:0007669"/>
    <property type="project" value="InterPro"/>
</dbReference>
<dbReference type="RefSeq" id="WP_061282182.1">
    <property type="nucleotide sequence ID" value="NZ_CALMQG010000022.1"/>
</dbReference>
<comment type="caution">
    <text evidence="2">The sequence shown here is derived from an EMBL/GenBank/DDBJ whole genome shotgun (WGS) entry which is preliminary data.</text>
</comment>
<dbReference type="GO" id="GO:0003677">
    <property type="term" value="F:DNA binding"/>
    <property type="evidence" value="ECO:0007669"/>
    <property type="project" value="InterPro"/>
</dbReference>
<protein>
    <submittedName>
        <fullName evidence="2">MurR/RpiR family transcriptional regulator</fullName>
    </submittedName>
</protein>
<feature type="domain" description="HTH rpiR-type" evidence="1">
    <location>
        <begin position="125"/>
        <end position="201"/>
    </location>
</feature>
<dbReference type="GO" id="GO:1901135">
    <property type="term" value="P:carbohydrate derivative metabolic process"/>
    <property type="evidence" value="ECO:0007669"/>
    <property type="project" value="InterPro"/>
</dbReference>
<dbReference type="PROSITE" id="PS51071">
    <property type="entry name" value="HTH_RPIR"/>
    <property type="match status" value="2"/>
</dbReference>
<accession>A0AAW9C9I7</accession>
<dbReference type="EMBL" id="JAUEQX010000012">
    <property type="protein sequence ID" value="MDW3778140.1"/>
    <property type="molecule type" value="Genomic_DNA"/>
</dbReference>
<dbReference type="InterPro" id="IPR046348">
    <property type="entry name" value="SIS_dom_sf"/>
</dbReference>
<dbReference type="GeneID" id="99777304"/>
<dbReference type="Gene3D" id="3.40.50.10490">
    <property type="entry name" value="Glucose-6-phosphate isomerase like protein, domain 1"/>
    <property type="match status" value="1"/>
</dbReference>
<name>A0AAW9C9I7_KLUCR</name>
<evidence type="ECO:0000259" key="1">
    <source>
        <dbReference type="PROSITE" id="PS51071"/>
    </source>
</evidence>
<dbReference type="InterPro" id="IPR047640">
    <property type="entry name" value="RpiR-like"/>
</dbReference>
<dbReference type="InterPro" id="IPR000281">
    <property type="entry name" value="HTH_RpiR"/>
</dbReference>
<dbReference type="Gene3D" id="1.10.10.10">
    <property type="entry name" value="Winged helix-like DNA-binding domain superfamily/Winged helix DNA-binding domain"/>
    <property type="match status" value="2"/>
</dbReference>
<dbReference type="InterPro" id="IPR036388">
    <property type="entry name" value="WH-like_DNA-bd_sf"/>
</dbReference>
<evidence type="ECO:0000313" key="3">
    <source>
        <dbReference type="Proteomes" id="UP001276300"/>
    </source>
</evidence>
<dbReference type="PANTHER" id="PTHR30514">
    <property type="entry name" value="GLUCOKINASE"/>
    <property type="match status" value="1"/>
</dbReference>
<dbReference type="Proteomes" id="UP001276300">
    <property type="component" value="Unassembled WGS sequence"/>
</dbReference>